<feature type="transmembrane region" description="Helical" evidence="6">
    <location>
        <begin position="34"/>
        <end position="52"/>
    </location>
</feature>
<dbReference type="SUPFAM" id="SSF51735">
    <property type="entry name" value="NAD(P)-binding Rossmann-fold domains"/>
    <property type="match status" value="1"/>
</dbReference>
<feature type="domain" description="EamA" evidence="7">
    <location>
        <begin position="143"/>
        <end position="275"/>
    </location>
</feature>
<keyword evidence="5 6" id="KW-0472">Membrane</keyword>
<dbReference type="InterPro" id="IPR036291">
    <property type="entry name" value="NAD(P)-bd_dom_sf"/>
</dbReference>
<evidence type="ECO:0000313" key="9">
    <source>
        <dbReference type="EMBL" id="QGV77043.1"/>
    </source>
</evidence>
<evidence type="ECO:0000259" key="7">
    <source>
        <dbReference type="Pfam" id="PF00892"/>
    </source>
</evidence>
<protein>
    <submittedName>
        <fullName evidence="9">NAD-dependent epimerase/dehydratase family protein</fullName>
    </submittedName>
</protein>
<dbReference type="EMBL" id="CP034279">
    <property type="protein sequence ID" value="QGV77043.1"/>
    <property type="molecule type" value="Genomic_DNA"/>
</dbReference>
<dbReference type="OrthoDB" id="5430053at2"/>
<feature type="domain" description="EamA" evidence="7">
    <location>
        <begin position="7"/>
        <end position="133"/>
    </location>
</feature>
<keyword evidence="10" id="KW-1185">Reference proteome</keyword>
<keyword evidence="4 6" id="KW-1133">Transmembrane helix</keyword>
<evidence type="ECO:0000256" key="6">
    <source>
        <dbReference type="SAM" id="Phobius"/>
    </source>
</evidence>
<feature type="transmembrane region" description="Helical" evidence="6">
    <location>
        <begin position="116"/>
        <end position="136"/>
    </location>
</feature>
<dbReference type="InterPro" id="IPR037185">
    <property type="entry name" value="EmrE-like"/>
</dbReference>
<evidence type="ECO:0000259" key="8">
    <source>
        <dbReference type="Pfam" id="PF13460"/>
    </source>
</evidence>
<dbReference type="AlphaFoldDB" id="A0A6I6EZ96"/>
<sequence length="533" mass="55011">MPPLSTVVVTALAPAAWGTTYAVTTELLPAGHPLSAALLRALPAGLVALAITRTLPSGVWWWRATVLGILNIGALFPLLFLAAERLPGGVAATLSAAQPLMVAGLAAAVVRERPTVWRLAWAVAGVAGVGLVVLGPGARFDLVGVLAGLGGTAGMAAGIVLTKRWGRPEGVGPMSLAGWQLTAGGLFLLPLTLAAEGLPERIDAGATAGYLWLGSVGGLIAYTLWFRGIERLPVGALAPLVLLSPLVATATGIALGESLGPVGAFGSLLALTALLAAQFPSPVQRRAFRKRKKMSYQASVKKIAVLGATGMVGRRVVTEARARGHQVLALSRTPQDGEPGITPIAVDAADEQAVREALTTHAPEHVVVALRTEPVDEDFLVDATRTVLRIAGELGMHVLVVGGAGVLRSPGRPGLLVADNPAYVPDHVRPVAAAGVAQWQACQNQGGDRWVYLSPPALLEPGERTGRYRRGTDTLLTDDEGRSRISVEDLAVAVIDELQTPCADRLVTVAADEKGDSRSVAAVVPATTGQSAG</sequence>
<gene>
    <name evidence="9" type="ORF">EIZ62_01315</name>
</gene>
<comment type="similarity">
    <text evidence="2">Belongs to the EamA transporter family.</text>
</comment>
<feature type="transmembrane region" description="Helical" evidence="6">
    <location>
        <begin position="237"/>
        <end position="256"/>
    </location>
</feature>
<comment type="subcellular location">
    <subcellularLocation>
        <location evidence="1">Membrane</location>
        <topology evidence="1">Multi-pass membrane protein</topology>
    </subcellularLocation>
</comment>
<accession>A0A6I6EZ96</accession>
<dbReference type="PANTHER" id="PTHR32322">
    <property type="entry name" value="INNER MEMBRANE TRANSPORTER"/>
    <property type="match status" value="1"/>
</dbReference>
<evidence type="ECO:0000256" key="1">
    <source>
        <dbReference type="ARBA" id="ARBA00004141"/>
    </source>
</evidence>
<evidence type="ECO:0000256" key="3">
    <source>
        <dbReference type="ARBA" id="ARBA00022692"/>
    </source>
</evidence>
<dbReference type="Pfam" id="PF13460">
    <property type="entry name" value="NAD_binding_10"/>
    <property type="match status" value="1"/>
</dbReference>
<feature type="transmembrane region" description="Helical" evidence="6">
    <location>
        <begin position="174"/>
        <end position="195"/>
    </location>
</feature>
<dbReference type="Gene3D" id="3.40.50.720">
    <property type="entry name" value="NAD(P)-binding Rossmann-like Domain"/>
    <property type="match status" value="1"/>
</dbReference>
<dbReference type="PANTHER" id="PTHR32322:SF2">
    <property type="entry name" value="EAMA DOMAIN-CONTAINING PROTEIN"/>
    <property type="match status" value="1"/>
</dbReference>
<evidence type="ECO:0000256" key="5">
    <source>
        <dbReference type="ARBA" id="ARBA00023136"/>
    </source>
</evidence>
<name>A0A6I6EZ96_9ACTN</name>
<dbReference type="InterPro" id="IPR016040">
    <property type="entry name" value="NAD(P)-bd_dom"/>
</dbReference>
<evidence type="ECO:0000313" key="10">
    <source>
        <dbReference type="Proteomes" id="UP000422572"/>
    </source>
</evidence>
<dbReference type="SUPFAM" id="SSF103481">
    <property type="entry name" value="Multidrug resistance efflux transporter EmrE"/>
    <property type="match status" value="2"/>
</dbReference>
<feature type="domain" description="NAD(P)-binding" evidence="8">
    <location>
        <begin position="307"/>
        <end position="497"/>
    </location>
</feature>
<dbReference type="GO" id="GO:0016020">
    <property type="term" value="C:membrane"/>
    <property type="evidence" value="ECO:0007669"/>
    <property type="project" value="UniProtKB-SubCell"/>
</dbReference>
<feature type="transmembrane region" description="Helical" evidence="6">
    <location>
        <begin position="89"/>
        <end position="109"/>
    </location>
</feature>
<evidence type="ECO:0000256" key="2">
    <source>
        <dbReference type="ARBA" id="ARBA00007362"/>
    </source>
</evidence>
<proteinExistence type="inferred from homology"/>
<feature type="transmembrane region" description="Helical" evidence="6">
    <location>
        <begin position="207"/>
        <end position="225"/>
    </location>
</feature>
<evidence type="ECO:0000256" key="4">
    <source>
        <dbReference type="ARBA" id="ARBA00022989"/>
    </source>
</evidence>
<dbReference type="InterPro" id="IPR000620">
    <property type="entry name" value="EamA_dom"/>
</dbReference>
<reference evidence="9 10" key="1">
    <citation type="submission" date="2018-12" db="EMBL/GenBank/DDBJ databases">
        <title>Complete genome sequence of Streptomyces ficellus NRRL8067, the producer of ficellomycin, feldamycin and nojirimycin.</title>
        <authorList>
            <person name="Zhang H."/>
            <person name="Yue R."/>
            <person name="Liu Y."/>
            <person name="Li M."/>
            <person name="Mu H."/>
            <person name="Zhang J."/>
        </authorList>
    </citation>
    <scope>NUCLEOTIDE SEQUENCE [LARGE SCALE GENOMIC DNA]</scope>
    <source>
        <strain evidence="9 10">NRRL 8067</strain>
    </source>
</reference>
<keyword evidence="3 6" id="KW-0812">Transmembrane</keyword>
<dbReference type="KEGG" id="sfic:EIZ62_01315"/>
<dbReference type="Proteomes" id="UP000422572">
    <property type="component" value="Chromosome"/>
</dbReference>
<feature type="transmembrane region" description="Helical" evidence="6">
    <location>
        <begin position="142"/>
        <end position="162"/>
    </location>
</feature>
<feature type="transmembrane region" description="Helical" evidence="6">
    <location>
        <begin position="64"/>
        <end position="83"/>
    </location>
</feature>
<dbReference type="Pfam" id="PF00892">
    <property type="entry name" value="EamA"/>
    <property type="match status" value="2"/>
</dbReference>
<dbReference type="InterPro" id="IPR050638">
    <property type="entry name" value="AA-Vitamin_Transporters"/>
</dbReference>
<feature type="transmembrane region" description="Helical" evidence="6">
    <location>
        <begin position="262"/>
        <end position="283"/>
    </location>
</feature>
<organism evidence="9 10">
    <name type="scientific">Streptomyces ficellus</name>
    <dbReference type="NCBI Taxonomy" id="1977088"/>
    <lineage>
        <taxon>Bacteria</taxon>
        <taxon>Bacillati</taxon>
        <taxon>Actinomycetota</taxon>
        <taxon>Actinomycetes</taxon>
        <taxon>Kitasatosporales</taxon>
        <taxon>Streptomycetaceae</taxon>
        <taxon>Streptomyces</taxon>
    </lineage>
</organism>